<comment type="subcellular location">
    <subcellularLocation>
        <location evidence="1">Membrane</location>
        <topology evidence="1">Multi-pass membrane protein</topology>
    </subcellularLocation>
</comment>
<dbReference type="PANTHER" id="PTHR42865:SF2">
    <property type="entry name" value="PROTON:GLUTAMATE SYMPORTER DAACS FAMILY"/>
    <property type="match status" value="1"/>
</dbReference>
<feature type="transmembrane region" description="Helical" evidence="6">
    <location>
        <begin position="218"/>
        <end position="237"/>
    </location>
</feature>
<evidence type="ECO:0000256" key="4">
    <source>
        <dbReference type="ARBA" id="ARBA00022989"/>
    </source>
</evidence>
<keyword evidence="2" id="KW-0813">Transport</keyword>
<feature type="transmembrane region" description="Helical" evidence="6">
    <location>
        <begin position="7"/>
        <end position="25"/>
    </location>
</feature>
<dbReference type="PRINTS" id="PR00173">
    <property type="entry name" value="EDTRNSPORT"/>
</dbReference>
<evidence type="ECO:0000313" key="8">
    <source>
        <dbReference type="Proteomes" id="UP000191153"/>
    </source>
</evidence>
<dbReference type="AlphaFoldDB" id="A0A1T4NNN7"/>
<dbReference type="GO" id="GO:0015293">
    <property type="term" value="F:symporter activity"/>
    <property type="evidence" value="ECO:0007669"/>
    <property type="project" value="InterPro"/>
</dbReference>
<dbReference type="Pfam" id="PF00375">
    <property type="entry name" value="SDF"/>
    <property type="match status" value="1"/>
</dbReference>
<dbReference type="InterPro" id="IPR001991">
    <property type="entry name" value="Na-dicarboxylate_symporter"/>
</dbReference>
<dbReference type="GO" id="GO:0006835">
    <property type="term" value="P:dicarboxylic acid transport"/>
    <property type="evidence" value="ECO:0007669"/>
    <property type="project" value="TreeGrafter"/>
</dbReference>
<dbReference type="Proteomes" id="UP000191153">
    <property type="component" value="Unassembled WGS sequence"/>
</dbReference>
<dbReference type="InterPro" id="IPR036458">
    <property type="entry name" value="Na:dicarbo_symporter_sf"/>
</dbReference>
<organism evidence="7 8">
    <name type="scientific">Cetobacterium ceti</name>
    <dbReference type="NCBI Taxonomy" id="180163"/>
    <lineage>
        <taxon>Bacteria</taxon>
        <taxon>Fusobacteriati</taxon>
        <taxon>Fusobacteriota</taxon>
        <taxon>Fusobacteriia</taxon>
        <taxon>Fusobacteriales</taxon>
        <taxon>Fusobacteriaceae</taxon>
        <taxon>Cetobacterium</taxon>
    </lineage>
</organism>
<sequence>MKKLSSSTTIIISMFLGIIAGIFLQDKASIFAPLGDLFLKLITMLIVPLVFFNIILGAVSLGKTKSAGKVGFLTLGYYLLTSCISVVIGIGAGYIFHPGVGITVPQSMLANENTYSMANQSMDFWHTVLSIVPQNPFKSLIEGNILQIIFFSLFLGLCLSKVEEKKQKPVIDILETINETLIKMVEKILLLAPIGVFALMANSIALFGINILLLVMKLFLVFTLGLGLIHFGMLPGLVKLFTGISPLKFIKTTAPAQILAFSTASSMATLPVNTKCCEKLGVSNSTSSFILPLGATVNMNGNAMLYGLVTMFFAQMFNVHLGPHQYIAIILTSVLGAVGTAGVPGPSLLVVAVLASAGVPVVALPLVFGIDRIMDMMRTSTNILGDASCAVIMETVLKEETTEDSDYAYQN</sequence>
<dbReference type="STRING" id="180163.SAMN02745174_01600"/>
<evidence type="ECO:0000256" key="2">
    <source>
        <dbReference type="ARBA" id="ARBA00022448"/>
    </source>
</evidence>
<gene>
    <name evidence="7" type="ORF">SAMN02745174_01600</name>
</gene>
<evidence type="ECO:0000256" key="1">
    <source>
        <dbReference type="ARBA" id="ARBA00004141"/>
    </source>
</evidence>
<evidence type="ECO:0000313" key="7">
    <source>
        <dbReference type="EMBL" id="SJZ80707.1"/>
    </source>
</evidence>
<dbReference type="Gene3D" id="1.10.3860.10">
    <property type="entry name" value="Sodium:dicarboxylate symporter"/>
    <property type="match status" value="1"/>
</dbReference>
<keyword evidence="5 6" id="KW-0472">Membrane</keyword>
<dbReference type="OrthoDB" id="7778689at2"/>
<dbReference type="GO" id="GO:0005886">
    <property type="term" value="C:plasma membrane"/>
    <property type="evidence" value="ECO:0007669"/>
    <property type="project" value="TreeGrafter"/>
</dbReference>
<dbReference type="RefSeq" id="WP_078694085.1">
    <property type="nucleotide sequence ID" value="NZ_FUWX01000011.1"/>
</dbReference>
<dbReference type="PANTHER" id="PTHR42865">
    <property type="entry name" value="PROTON/GLUTAMATE-ASPARTATE SYMPORTER"/>
    <property type="match status" value="1"/>
</dbReference>
<dbReference type="SUPFAM" id="SSF118215">
    <property type="entry name" value="Proton glutamate symport protein"/>
    <property type="match status" value="1"/>
</dbReference>
<reference evidence="7 8" key="1">
    <citation type="submission" date="2017-02" db="EMBL/GenBank/DDBJ databases">
        <authorList>
            <person name="Peterson S.W."/>
        </authorList>
    </citation>
    <scope>NUCLEOTIDE SEQUENCE [LARGE SCALE GENOMIC DNA]</scope>
    <source>
        <strain evidence="7 8">ATCC 700028</strain>
    </source>
</reference>
<protein>
    <submittedName>
        <fullName evidence="7">Na+/H+-dicarboxylate symporter</fullName>
    </submittedName>
</protein>
<feature type="transmembrane region" description="Helical" evidence="6">
    <location>
        <begin position="145"/>
        <end position="162"/>
    </location>
</feature>
<keyword evidence="4 6" id="KW-1133">Transmembrane helix</keyword>
<evidence type="ECO:0000256" key="5">
    <source>
        <dbReference type="ARBA" id="ARBA00023136"/>
    </source>
</evidence>
<feature type="transmembrane region" description="Helical" evidence="6">
    <location>
        <begin position="71"/>
        <end position="96"/>
    </location>
</feature>
<keyword evidence="8" id="KW-1185">Reference proteome</keyword>
<name>A0A1T4NNN7_9FUSO</name>
<feature type="transmembrane region" description="Helical" evidence="6">
    <location>
        <begin position="37"/>
        <end position="59"/>
    </location>
</feature>
<evidence type="ECO:0000256" key="3">
    <source>
        <dbReference type="ARBA" id="ARBA00022692"/>
    </source>
</evidence>
<feature type="transmembrane region" description="Helical" evidence="6">
    <location>
        <begin position="326"/>
        <end position="343"/>
    </location>
</feature>
<feature type="transmembrane region" description="Helical" evidence="6">
    <location>
        <begin position="349"/>
        <end position="370"/>
    </location>
</feature>
<dbReference type="EMBL" id="FUWX01000011">
    <property type="protein sequence ID" value="SJZ80707.1"/>
    <property type="molecule type" value="Genomic_DNA"/>
</dbReference>
<proteinExistence type="predicted"/>
<evidence type="ECO:0000256" key="6">
    <source>
        <dbReference type="SAM" id="Phobius"/>
    </source>
</evidence>
<keyword evidence="3 6" id="KW-0812">Transmembrane</keyword>
<accession>A0A1T4NNN7</accession>
<feature type="transmembrane region" description="Helical" evidence="6">
    <location>
        <begin position="188"/>
        <end position="212"/>
    </location>
</feature>